<evidence type="ECO:0000313" key="9">
    <source>
        <dbReference type="Proteomes" id="UP000183404"/>
    </source>
</evidence>
<gene>
    <name evidence="8" type="ORF">SAMN04244560_00096</name>
</gene>
<evidence type="ECO:0000256" key="1">
    <source>
        <dbReference type="ARBA" id="ARBA00003088"/>
    </source>
</evidence>
<name>A0A1G7HLA4_THETY</name>
<feature type="domain" description="CRISPR type III-associated protein" evidence="7">
    <location>
        <begin position="14"/>
        <end position="296"/>
    </location>
</feature>
<accession>A0A1G7HLA4</accession>
<comment type="similarity">
    <text evidence="2">Belongs to the CRISPR-associated Csm5 family.</text>
</comment>
<organism evidence="8 9">
    <name type="scientific">Thermoanaerobacter thermohydrosulfuricus</name>
    <name type="common">Clostridium thermohydrosulfuricum</name>
    <dbReference type="NCBI Taxonomy" id="1516"/>
    <lineage>
        <taxon>Bacteria</taxon>
        <taxon>Bacillati</taxon>
        <taxon>Bacillota</taxon>
        <taxon>Clostridia</taxon>
        <taxon>Thermoanaerobacterales</taxon>
        <taxon>Thermoanaerobacteraceae</taxon>
        <taxon>Thermoanaerobacter</taxon>
    </lineage>
</organism>
<dbReference type="GO" id="GO:0051607">
    <property type="term" value="P:defense response to virus"/>
    <property type="evidence" value="ECO:0007669"/>
    <property type="project" value="UniProtKB-KW"/>
</dbReference>
<dbReference type="AlphaFoldDB" id="A0A1G7HLA4"/>
<evidence type="ECO:0000313" key="8">
    <source>
        <dbReference type="EMBL" id="SDF01287.1"/>
    </source>
</evidence>
<evidence type="ECO:0000256" key="6">
    <source>
        <dbReference type="ARBA" id="ARBA00031720"/>
    </source>
</evidence>
<dbReference type="PANTHER" id="PTHR38007">
    <property type="entry name" value="CRISPR SYSTEM CMS PROTEIN CSM5"/>
    <property type="match status" value="1"/>
</dbReference>
<dbReference type="EMBL" id="FNBS01000002">
    <property type="protein sequence ID" value="SDF01287.1"/>
    <property type="molecule type" value="Genomic_DNA"/>
</dbReference>
<comment type="function">
    <text evidence="1">This subunit might be involved in maturation of a crRNA intermediate to its mature form.</text>
</comment>
<evidence type="ECO:0000256" key="2">
    <source>
        <dbReference type="ARBA" id="ARBA00006680"/>
    </source>
</evidence>
<dbReference type="RefSeq" id="WP_074591881.1">
    <property type="nucleotide sequence ID" value="NZ_FNBS01000002.1"/>
</dbReference>
<dbReference type="NCBIfam" id="TIGR01899">
    <property type="entry name" value="cas_TM1807_csm5"/>
    <property type="match status" value="1"/>
</dbReference>
<dbReference type="InterPro" id="IPR010173">
    <property type="entry name" value="CRISPR-assoc_Csm5"/>
</dbReference>
<dbReference type="Proteomes" id="UP000183404">
    <property type="component" value="Unassembled WGS sequence"/>
</dbReference>
<proteinExistence type="inferred from homology"/>
<dbReference type="InterPro" id="IPR005537">
    <property type="entry name" value="RAMP_III_fam"/>
</dbReference>
<evidence type="ECO:0000259" key="7">
    <source>
        <dbReference type="Pfam" id="PF03787"/>
    </source>
</evidence>
<dbReference type="Pfam" id="PF03787">
    <property type="entry name" value="RAMPs"/>
    <property type="match status" value="1"/>
</dbReference>
<dbReference type="GO" id="GO:0003723">
    <property type="term" value="F:RNA binding"/>
    <property type="evidence" value="ECO:0007669"/>
    <property type="project" value="UniProtKB-KW"/>
</dbReference>
<dbReference type="PANTHER" id="PTHR38007:SF1">
    <property type="entry name" value="CRISPR SYSTEM CMS PROTEIN CSM5"/>
    <property type="match status" value="1"/>
</dbReference>
<evidence type="ECO:0000256" key="5">
    <source>
        <dbReference type="ARBA" id="ARBA00023118"/>
    </source>
</evidence>
<keyword evidence="5" id="KW-0051">Antiviral defense</keyword>
<protein>
    <recommendedName>
        <fullName evidence="3">CRISPR system Cms protein Csm5</fullName>
    </recommendedName>
    <alternativeName>
        <fullName evidence="6">CRISPR type III A-associated protein Csm5</fullName>
    </alternativeName>
</protein>
<reference evidence="8 9" key="1">
    <citation type="submission" date="2016-10" db="EMBL/GenBank/DDBJ databases">
        <authorList>
            <person name="de Groot N.N."/>
        </authorList>
    </citation>
    <scope>NUCLEOTIDE SEQUENCE [LARGE SCALE GENOMIC DNA]</scope>
    <source>
        <strain evidence="8 9">DSM 569</strain>
    </source>
</reference>
<evidence type="ECO:0000256" key="4">
    <source>
        <dbReference type="ARBA" id="ARBA00022884"/>
    </source>
</evidence>
<evidence type="ECO:0000256" key="3">
    <source>
        <dbReference type="ARBA" id="ARBA00016113"/>
    </source>
</evidence>
<keyword evidence="4" id="KW-0694">RNA-binding</keyword>
<sequence length="416" mass="48385">MLDIKPSVDIYEVEIEAITPISVGGGEETVYESYEYFINQDEGRIYFITLEDLVNLYNLGFIKEEELEYEYSKLIEKIFKLPEAKKHLKSVKIAGEVDNRLKLYKFARIKEFSLEKQIVGEKPVIFGSTLKGILRTGYLAQRVKSCKYDFYRKNNKLILKKAVINKKEVFNNEVYKQLFNISDYDVSLNIGDSAGGENWVTLEEFSEKTKRALTSDDILTAIFRSIVCSDLSLEAGELMVEKVIKFNRRSKKFKEKMEGIPLYFEMAQPKAKFIGQIKYKNDTGNYDKQLSIISIQNRNLDKEYTFLNPVEECFSGLKKMSRYVIEAERRILQDSFLGDQVRDFYKMLKEENEKEGQCVFKVGYSGILGKTLMSFDEDKVKNNNLYLPYTINVTEKTKLPIGWVKIAYNISSNEEY</sequence>